<dbReference type="AlphaFoldDB" id="A0A1Y2IEZ6"/>
<organism evidence="1 2">
    <name type="scientific">Trametes coccinea (strain BRFM310)</name>
    <name type="common">Pycnoporus coccineus</name>
    <dbReference type="NCBI Taxonomy" id="1353009"/>
    <lineage>
        <taxon>Eukaryota</taxon>
        <taxon>Fungi</taxon>
        <taxon>Dikarya</taxon>
        <taxon>Basidiomycota</taxon>
        <taxon>Agaricomycotina</taxon>
        <taxon>Agaricomycetes</taxon>
        <taxon>Polyporales</taxon>
        <taxon>Polyporaceae</taxon>
        <taxon>Trametes</taxon>
    </lineage>
</organism>
<reference evidence="1 2" key="1">
    <citation type="journal article" date="2015" name="Biotechnol. Biofuels">
        <title>Enhanced degradation of softwood versus hardwood by the white-rot fungus Pycnoporus coccineus.</title>
        <authorList>
            <person name="Couturier M."/>
            <person name="Navarro D."/>
            <person name="Chevret D."/>
            <person name="Henrissat B."/>
            <person name="Piumi F."/>
            <person name="Ruiz-Duenas F.J."/>
            <person name="Martinez A.T."/>
            <person name="Grigoriev I.V."/>
            <person name="Riley R."/>
            <person name="Lipzen A."/>
            <person name="Berrin J.G."/>
            <person name="Master E.R."/>
            <person name="Rosso M.N."/>
        </authorList>
    </citation>
    <scope>NUCLEOTIDE SEQUENCE [LARGE SCALE GENOMIC DNA]</scope>
    <source>
        <strain evidence="1 2">BRFM310</strain>
    </source>
</reference>
<dbReference type="Proteomes" id="UP000193067">
    <property type="component" value="Unassembled WGS sequence"/>
</dbReference>
<evidence type="ECO:0000313" key="1">
    <source>
        <dbReference type="EMBL" id="OSC98451.1"/>
    </source>
</evidence>
<name>A0A1Y2IEZ6_TRAC3</name>
<dbReference type="EMBL" id="KZ084138">
    <property type="protein sequence ID" value="OSC98451.1"/>
    <property type="molecule type" value="Genomic_DNA"/>
</dbReference>
<proteinExistence type="predicted"/>
<sequence>MPRWSMHLLKGKSGCRQTYPGPSAMFWKRLPMVVCSLTLMTMVIKSQIRSSWIRPCTRTDHTVLQADSASRHTETVLLSSSTRSNLRFRRSHVLQVLGL</sequence>
<evidence type="ECO:0000313" key="2">
    <source>
        <dbReference type="Proteomes" id="UP000193067"/>
    </source>
</evidence>
<accession>A0A1Y2IEZ6</accession>
<gene>
    <name evidence="1" type="ORF">PYCCODRAFT_1001531</name>
</gene>
<keyword evidence="2" id="KW-1185">Reference proteome</keyword>
<protein>
    <submittedName>
        <fullName evidence="1">Uncharacterized protein</fullName>
    </submittedName>
</protein>